<reference evidence="1" key="1">
    <citation type="submission" date="2019-08" db="EMBL/GenBank/DDBJ databases">
        <authorList>
            <person name="Kucharzyk K."/>
            <person name="Murdoch R.W."/>
            <person name="Higgins S."/>
            <person name="Loffler F."/>
        </authorList>
    </citation>
    <scope>NUCLEOTIDE SEQUENCE</scope>
</reference>
<gene>
    <name evidence="1" type="ORF">SDC9_180661</name>
</gene>
<sequence>MNSNYVADKSFEKTDFRTIGLPSGEYEACRFTDCDFSECDFSNFSFTDCEFVDSNLSLVKLIYTGFRDVRFTCCKMMGLHFDQCNDFGLSFSFDKCVLDQSVFFRKKLKKIIFKNCQLK</sequence>
<accession>A0A645H2E0</accession>
<dbReference type="Gene3D" id="2.160.20.80">
    <property type="entry name" value="E3 ubiquitin-protein ligase SopA"/>
    <property type="match status" value="1"/>
</dbReference>
<dbReference type="AlphaFoldDB" id="A0A645H2E0"/>
<protein>
    <recommendedName>
        <fullName evidence="2">Pentapeptide repeat protein MfpA</fullName>
    </recommendedName>
</protein>
<evidence type="ECO:0000313" key="1">
    <source>
        <dbReference type="EMBL" id="MPN33177.1"/>
    </source>
</evidence>
<dbReference type="EMBL" id="VSSQ01085567">
    <property type="protein sequence ID" value="MPN33177.1"/>
    <property type="molecule type" value="Genomic_DNA"/>
</dbReference>
<comment type="caution">
    <text evidence="1">The sequence shown here is derived from an EMBL/GenBank/DDBJ whole genome shotgun (WGS) entry which is preliminary data.</text>
</comment>
<dbReference type="SUPFAM" id="SSF141571">
    <property type="entry name" value="Pentapeptide repeat-like"/>
    <property type="match status" value="1"/>
</dbReference>
<dbReference type="Pfam" id="PF13599">
    <property type="entry name" value="Pentapeptide_4"/>
    <property type="match status" value="1"/>
</dbReference>
<organism evidence="1">
    <name type="scientific">bioreactor metagenome</name>
    <dbReference type="NCBI Taxonomy" id="1076179"/>
    <lineage>
        <taxon>unclassified sequences</taxon>
        <taxon>metagenomes</taxon>
        <taxon>ecological metagenomes</taxon>
    </lineage>
</organism>
<name>A0A645H2E0_9ZZZZ</name>
<proteinExistence type="predicted"/>
<evidence type="ECO:0008006" key="2">
    <source>
        <dbReference type="Google" id="ProtNLM"/>
    </source>
</evidence>
<dbReference type="InterPro" id="IPR001646">
    <property type="entry name" value="5peptide_repeat"/>
</dbReference>